<dbReference type="Proteomes" id="UP000236291">
    <property type="component" value="Unassembled WGS sequence"/>
</dbReference>
<organism evidence="1 2">
    <name type="scientific">Trifolium pratense</name>
    <name type="common">Red clover</name>
    <dbReference type="NCBI Taxonomy" id="57577"/>
    <lineage>
        <taxon>Eukaryota</taxon>
        <taxon>Viridiplantae</taxon>
        <taxon>Streptophyta</taxon>
        <taxon>Embryophyta</taxon>
        <taxon>Tracheophyta</taxon>
        <taxon>Spermatophyta</taxon>
        <taxon>Magnoliopsida</taxon>
        <taxon>eudicotyledons</taxon>
        <taxon>Gunneridae</taxon>
        <taxon>Pentapetalae</taxon>
        <taxon>rosids</taxon>
        <taxon>fabids</taxon>
        <taxon>Fabales</taxon>
        <taxon>Fabaceae</taxon>
        <taxon>Papilionoideae</taxon>
        <taxon>50 kb inversion clade</taxon>
        <taxon>NPAAA clade</taxon>
        <taxon>Hologalegina</taxon>
        <taxon>IRL clade</taxon>
        <taxon>Trifolieae</taxon>
        <taxon>Trifolium</taxon>
    </lineage>
</organism>
<evidence type="ECO:0000313" key="1">
    <source>
        <dbReference type="EMBL" id="PNY04344.1"/>
    </source>
</evidence>
<sequence>MMRKVNLNSYSSSRDMLEVFLADLEGQFVEWCSTGRLAIREVSYALP</sequence>
<proteinExistence type="predicted"/>
<gene>
    <name evidence="1" type="ORF">L195_g000762</name>
</gene>
<name>A0A2K3NMT0_TRIPR</name>
<dbReference type="AlphaFoldDB" id="A0A2K3NMT0"/>
<reference evidence="1 2" key="2">
    <citation type="journal article" date="2017" name="Front. Plant Sci.">
        <title>Gene Classification and Mining of Molecular Markers Useful in Red Clover (Trifolium pratense) Breeding.</title>
        <authorList>
            <person name="Istvanek J."/>
            <person name="Dluhosova J."/>
            <person name="Dluhos P."/>
            <person name="Patkova L."/>
            <person name="Nedelnik J."/>
            <person name="Repkova J."/>
        </authorList>
    </citation>
    <scope>NUCLEOTIDE SEQUENCE [LARGE SCALE GENOMIC DNA]</scope>
    <source>
        <strain evidence="2">cv. Tatra</strain>
        <tissue evidence="1">Young leaves</tissue>
    </source>
</reference>
<comment type="caution">
    <text evidence="1">The sequence shown here is derived from an EMBL/GenBank/DDBJ whole genome shotgun (WGS) entry which is preliminary data.</text>
</comment>
<dbReference type="EMBL" id="ASHM01000283">
    <property type="protein sequence ID" value="PNY04344.1"/>
    <property type="molecule type" value="Genomic_DNA"/>
</dbReference>
<reference evidence="1 2" key="1">
    <citation type="journal article" date="2014" name="Am. J. Bot.">
        <title>Genome assembly and annotation for red clover (Trifolium pratense; Fabaceae).</title>
        <authorList>
            <person name="Istvanek J."/>
            <person name="Jaros M."/>
            <person name="Krenek A."/>
            <person name="Repkova J."/>
        </authorList>
    </citation>
    <scope>NUCLEOTIDE SEQUENCE [LARGE SCALE GENOMIC DNA]</scope>
    <source>
        <strain evidence="2">cv. Tatra</strain>
        <tissue evidence="1">Young leaves</tissue>
    </source>
</reference>
<evidence type="ECO:0000313" key="2">
    <source>
        <dbReference type="Proteomes" id="UP000236291"/>
    </source>
</evidence>
<accession>A0A2K3NMT0</accession>
<protein>
    <submittedName>
        <fullName evidence="1">Uncharacterized protein</fullName>
    </submittedName>
</protein>